<name>A0ABS3HP39_9ENTE</name>
<organism evidence="1 2">
    <name type="scientific">Candidatus Vagococcus giribetii</name>
    <dbReference type="NCBI Taxonomy" id="2230876"/>
    <lineage>
        <taxon>Bacteria</taxon>
        <taxon>Bacillati</taxon>
        <taxon>Bacillota</taxon>
        <taxon>Bacilli</taxon>
        <taxon>Lactobacillales</taxon>
        <taxon>Enterococcaceae</taxon>
        <taxon>Vagococcus</taxon>
    </lineage>
</organism>
<dbReference type="EMBL" id="JAFLVX010000002">
    <property type="protein sequence ID" value="MBO0475512.1"/>
    <property type="molecule type" value="Genomic_DNA"/>
</dbReference>
<evidence type="ECO:0000313" key="2">
    <source>
        <dbReference type="Proteomes" id="UP000664857"/>
    </source>
</evidence>
<gene>
    <name evidence="1" type="ORF">DOK76_00435</name>
</gene>
<sequence>MLEITYKTAQEANPEVKIFDNYEEFLQGQFLEVSVFPDHYIIVKAILDGKEIGLTDSTINGLFNYLNTL</sequence>
<keyword evidence="2" id="KW-1185">Reference proteome</keyword>
<protein>
    <submittedName>
        <fullName evidence="1">Uncharacterized protein</fullName>
    </submittedName>
</protein>
<reference evidence="1 2" key="1">
    <citation type="submission" date="2021-03" db="EMBL/GenBank/DDBJ databases">
        <title>Enterococcal diversity collection.</title>
        <authorList>
            <person name="Gilmore M.S."/>
            <person name="Schwartzman J."/>
            <person name="Van Tyne D."/>
            <person name="Martin M."/>
            <person name="Earl A.M."/>
            <person name="Manson A.L."/>
            <person name="Straub T."/>
            <person name="Salamzade R."/>
            <person name="Saavedra J."/>
            <person name="Lebreton F."/>
            <person name="Prichula J."/>
            <person name="Schaufler K."/>
            <person name="Gaca A."/>
            <person name="Sgardioli B."/>
            <person name="Wagenaar J."/>
            <person name="Strong T."/>
        </authorList>
    </citation>
    <scope>NUCLEOTIDE SEQUENCE [LARGE SCALE GENOMIC DNA]</scope>
    <source>
        <strain evidence="1 2">DIV0080</strain>
    </source>
</reference>
<accession>A0ABS3HP39</accession>
<comment type="caution">
    <text evidence="1">The sequence shown here is derived from an EMBL/GenBank/DDBJ whole genome shotgun (WGS) entry which is preliminary data.</text>
</comment>
<dbReference type="RefSeq" id="WP_206964119.1">
    <property type="nucleotide sequence ID" value="NZ_JAFLVX010000002.1"/>
</dbReference>
<dbReference type="Gene3D" id="3.30.1490.390">
    <property type="match status" value="1"/>
</dbReference>
<dbReference type="Proteomes" id="UP000664857">
    <property type="component" value="Unassembled WGS sequence"/>
</dbReference>
<evidence type="ECO:0000313" key="1">
    <source>
        <dbReference type="EMBL" id="MBO0475512.1"/>
    </source>
</evidence>
<proteinExistence type="predicted"/>